<dbReference type="PRINTS" id="PR00463">
    <property type="entry name" value="EP450I"/>
</dbReference>
<evidence type="ECO:0000256" key="1">
    <source>
        <dbReference type="ARBA" id="ARBA00004167"/>
    </source>
</evidence>
<evidence type="ECO:0000256" key="3">
    <source>
        <dbReference type="ARBA" id="ARBA00022723"/>
    </source>
</evidence>
<dbReference type="EMBL" id="JADCNM010000004">
    <property type="protein sequence ID" value="KAG0486617.1"/>
    <property type="molecule type" value="Genomic_DNA"/>
</dbReference>
<dbReference type="GO" id="GO:0016709">
    <property type="term" value="F:oxidoreductase activity, acting on paired donors, with incorporation or reduction of molecular oxygen, NAD(P)H as one donor, and incorporation of one atom of oxygen"/>
    <property type="evidence" value="ECO:0007669"/>
    <property type="project" value="TreeGrafter"/>
</dbReference>
<evidence type="ECO:0000313" key="7">
    <source>
        <dbReference type="EMBL" id="KAG0486617.1"/>
    </source>
</evidence>
<sequence>METVHLILLLLGLLFFAVIYSSLFYPSKKKKRLPPGPPAFPIVGNLHWLRVPPSLPNVEAFLRDLTHRLGPIVTIHVGPKPSIFIADRALAHKALVELGASFASRPPPAPASRFLDARVLNISSSPYGSIWRNLRRNLTSEILHPAKIRLFSDGRRWVLGLLLQQLKSKSQKLSDDVVDVKESFQFAMFCLLVLMCFGERLDERSIRDIEAAQRDILLYSSKYLRVFALLPNFLSKIVFRNRLNTVRKLRQRQSDIFLPLIRARRVRLKMENKEGCPFGRPRYPLWTSHQAFPQST</sequence>
<dbReference type="Proteomes" id="UP000639772">
    <property type="component" value="Unassembled WGS sequence"/>
</dbReference>
<name>A0A835RI98_VANPL</name>
<dbReference type="SUPFAM" id="SSF48264">
    <property type="entry name" value="Cytochrome P450"/>
    <property type="match status" value="1"/>
</dbReference>
<keyword evidence="2 6" id="KW-0812">Transmembrane</keyword>
<reference evidence="7 8" key="1">
    <citation type="journal article" date="2020" name="Nat. Food">
        <title>A phased Vanilla planifolia genome enables genetic improvement of flavour and production.</title>
        <authorList>
            <person name="Hasing T."/>
            <person name="Tang H."/>
            <person name="Brym M."/>
            <person name="Khazi F."/>
            <person name="Huang T."/>
            <person name="Chambers A.H."/>
        </authorList>
    </citation>
    <scope>NUCLEOTIDE SEQUENCE [LARGE SCALE GENOMIC DNA]</scope>
    <source>
        <tissue evidence="7">Leaf</tissue>
    </source>
</reference>
<dbReference type="OrthoDB" id="1055148at2759"/>
<dbReference type="PANTHER" id="PTHR24298:SF800">
    <property type="entry name" value="CYTOCHROME P450 89A2-RELATED"/>
    <property type="match status" value="1"/>
</dbReference>
<feature type="transmembrane region" description="Helical" evidence="6">
    <location>
        <begin position="6"/>
        <end position="25"/>
    </location>
</feature>
<dbReference type="GO" id="GO:0020037">
    <property type="term" value="F:heme binding"/>
    <property type="evidence" value="ECO:0007669"/>
    <property type="project" value="InterPro"/>
</dbReference>
<keyword evidence="3" id="KW-0479">Metal-binding</keyword>
<keyword evidence="5 6" id="KW-0472">Membrane</keyword>
<dbReference type="GO" id="GO:0016020">
    <property type="term" value="C:membrane"/>
    <property type="evidence" value="ECO:0007669"/>
    <property type="project" value="UniProtKB-SubCell"/>
</dbReference>
<proteinExistence type="predicted"/>
<comment type="caution">
    <text evidence="7">The sequence shown here is derived from an EMBL/GenBank/DDBJ whole genome shotgun (WGS) entry which is preliminary data.</text>
</comment>
<protein>
    <recommendedName>
        <fullName evidence="9">Cytochrome P450</fullName>
    </recommendedName>
</protein>
<evidence type="ECO:0000313" key="8">
    <source>
        <dbReference type="Proteomes" id="UP000639772"/>
    </source>
</evidence>
<gene>
    <name evidence="7" type="ORF">HPP92_008712</name>
</gene>
<evidence type="ECO:0000256" key="2">
    <source>
        <dbReference type="ARBA" id="ARBA00022692"/>
    </source>
</evidence>
<dbReference type="InterPro" id="IPR051103">
    <property type="entry name" value="Plant_metabolite_P450s"/>
</dbReference>
<dbReference type="PANTHER" id="PTHR24298">
    <property type="entry name" value="FLAVONOID 3'-MONOOXYGENASE-RELATED"/>
    <property type="match status" value="1"/>
</dbReference>
<dbReference type="InterPro" id="IPR002401">
    <property type="entry name" value="Cyt_P450_E_grp-I"/>
</dbReference>
<dbReference type="InterPro" id="IPR036396">
    <property type="entry name" value="Cyt_P450_sf"/>
</dbReference>
<accession>A0A835RI98</accession>
<dbReference type="GO" id="GO:0005506">
    <property type="term" value="F:iron ion binding"/>
    <property type="evidence" value="ECO:0007669"/>
    <property type="project" value="InterPro"/>
</dbReference>
<dbReference type="Pfam" id="PF00067">
    <property type="entry name" value="p450"/>
    <property type="match status" value="1"/>
</dbReference>
<organism evidence="7 8">
    <name type="scientific">Vanilla planifolia</name>
    <name type="common">Vanilla</name>
    <dbReference type="NCBI Taxonomy" id="51239"/>
    <lineage>
        <taxon>Eukaryota</taxon>
        <taxon>Viridiplantae</taxon>
        <taxon>Streptophyta</taxon>
        <taxon>Embryophyta</taxon>
        <taxon>Tracheophyta</taxon>
        <taxon>Spermatophyta</taxon>
        <taxon>Magnoliopsida</taxon>
        <taxon>Liliopsida</taxon>
        <taxon>Asparagales</taxon>
        <taxon>Orchidaceae</taxon>
        <taxon>Vanilloideae</taxon>
        <taxon>Vanilleae</taxon>
        <taxon>Vanilla</taxon>
    </lineage>
</organism>
<dbReference type="Gene3D" id="1.10.630.10">
    <property type="entry name" value="Cytochrome P450"/>
    <property type="match status" value="1"/>
</dbReference>
<evidence type="ECO:0000256" key="4">
    <source>
        <dbReference type="ARBA" id="ARBA00022989"/>
    </source>
</evidence>
<keyword evidence="4 6" id="KW-1133">Transmembrane helix</keyword>
<evidence type="ECO:0008006" key="9">
    <source>
        <dbReference type="Google" id="ProtNLM"/>
    </source>
</evidence>
<dbReference type="AlphaFoldDB" id="A0A835RI98"/>
<dbReference type="InterPro" id="IPR001128">
    <property type="entry name" value="Cyt_P450"/>
</dbReference>
<evidence type="ECO:0000256" key="6">
    <source>
        <dbReference type="SAM" id="Phobius"/>
    </source>
</evidence>
<comment type="subcellular location">
    <subcellularLocation>
        <location evidence="1">Membrane</location>
        <topology evidence="1">Single-pass membrane protein</topology>
    </subcellularLocation>
</comment>
<evidence type="ECO:0000256" key="5">
    <source>
        <dbReference type="ARBA" id="ARBA00023136"/>
    </source>
</evidence>